<dbReference type="GO" id="GO:0016491">
    <property type="term" value="F:oxidoreductase activity"/>
    <property type="evidence" value="ECO:0007669"/>
    <property type="project" value="UniProtKB-KW"/>
</dbReference>
<dbReference type="PRINTS" id="PR00368">
    <property type="entry name" value="FADPNR"/>
</dbReference>
<dbReference type="AlphaFoldDB" id="A0A4R3TK76"/>
<dbReference type="Pfam" id="PF07992">
    <property type="entry name" value="Pyr_redox_2"/>
    <property type="match status" value="1"/>
</dbReference>
<dbReference type="Gene3D" id="3.50.50.60">
    <property type="entry name" value="FAD/NAD(P)-binding domain"/>
    <property type="match status" value="2"/>
</dbReference>
<dbReference type="GeneID" id="73795269"/>
<organism evidence="3 4">
    <name type="scientific">Longicatena caecimuris</name>
    <dbReference type="NCBI Taxonomy" id="1796635"/>
    <lineage>
        <taxon>Bacteria</taxon>
        <taxon>Bacillati</taxon>
        <taxon>Bacillota</taxon>
        <taxon>Erysipelotrichia</taxon>
        <taxon>Erysipelotrichales</taxon>
        <taxon>Erysipelotrichaceae</taxon>
        <taxon>Longicatena</taxon>
    </lineage>
</organism>
<dbReference type="EMBL" id="SMBP01000003">
    <property type="protein sequence ID" value="TCU62641.1"/>
    <property type="molecule type" value="Genomic_DNA"/>
</dbReference>
<keyword evidence="4" id="KW-1185">Reference proteome</keyword>
<dbReference type="InterPro" id="IPR051691">
    <property type="entry name" value="Metab_Enz_Cyan_OpOx_G3PDH"/>
</dbReference>
<dbReference type="SUPFAM" id="SSF51905">
    <property type="entry name" value="FAD/NAD(P)-binding domain"/>
    <property type="match status" value="1"/>
</dbReference>
<evidence type="ECO:0000313" key="3">
    <source>
        <dbReference type="EMBL" id="TCU62641.1"/>
    </source>
</evidence>
<name>A0A4R3TK76_9FIRM</name>
<dbReference type="Proteomes" id="UP000295773">
    <property type="component" value="Unassembled WGS sequence"/>
</dbReference>
<dbReference type="PANTHER" id="PTHR42949:SF3">
    <property type="entry name" value="ANAEROBIC GLYCEROL-3-PHOSPHATE DEHYDROGENASE SUBUNIT B"/>
    <property type="match status" value="1"/>
</dbReference>
<feature type="domain" description="FAD/NAD(P)-binding" evidence="2">
    <location>
        <begin position="5"/>
        <end position="306"/>
    </location>
</feature>
<reference evidence="3 4" key="1">
    <citation type="submission" date="2019-03" db="EMBL/GenBank/DDBJ databases">
        <title>Genomic Encyclopedia of Type Strains, Phase IV (KMG-IV): sequencing the most valuable type-strain genomes for metagenomic binning, comparative biology and taxonomic classification.</title>
        <authorList>
            <person name="Goeker M."/>
        </authorList>
    </citation>
    <scope>NUCLEOTIDE SEQUENCE [LARGE SCALE GENOMIC DNA]</scope>
    <source>
        <strain evidence="3 4">DSM 29481</strain>
    </source>
</reference>
<dbReference type="PANTHER" id="PTHR42949">
    <property type="entry name" value="ANAEROBIC GLYCEROL-3-PHOSPHATE DEHYDROGENASE SUBUNIT B"/>
    <property type="match status" value="1"/>
</dbReference>
<protein>
    <submittedName>
        <fullName evidence="3">Thioredoxin reductase</fullName>
    </submittedName>
</protein>
<evidence type="ECO:0000256" key="1">
    <source>
        <dbReference type="ARBA" id="ARBA00023002"/>
    </source>
</evidence>
<sequence>MKQVDMIIIGGGSAGMSAAIAAKEAGIDNILILERKEELGGILQQCIHNGFGLQTFHEELSGPMYAQRFIDQIHAYRIPYRLCSDVVWIDERLRVQYVNAEEGYVWVQAKTILLACGCYERNRGAISIPGKRLPGVYTAGSAQRFLNLENILVGKNIFILGSGDIGLIMARRMTLEGANVLGVAEIMPYSNGLNRNIVQCLKDFAIPLYLSHTIVDIQGDFHVERVVIAQVDEHRNILPKTQKSFAVDTLLLSIGLLPEMSLADHLDMEMDSKSKGAKVNAHYETSIPHIYACGNALHVHDIVDFVSMEAHEAALCAVQDIKGQYHRQKQFSTQAGSGISYVLPHSVDAQPSQNITLCVRSIRPYKQVMINIRTGDRIIKTITKRYLLPSEMERIILKPSDIGILEESLIVEVKES</sequence>
<dbReference type="PRINTS" id="PR00411">
    <property type="entry name" value="PNDRDTASEI"/>
</dbReference>
<evidence type="ECO:0000313" key="4">
    <source>
        <dbReference type="Proteomes" id="UP000295773"/>
    </source>
</evidence>
<gene>
    <name evidence="3" type="ORF">EDD61_10354</name>
</gene>
<dbReference type="RefSeq" id="WP_008689048.1">
    <property type="nucleotide sequence ID" value="NZ_AP024510.1"/>
</dbReference>
<comment type="caution">
    <text evidence="3">The sequence shown here is derived from an EMBL/GenBank/DDBJ whole genome shotgun (WGS) entry which is preliminary data.</text>
</comment>
<evidence type="ECO:0000259" key="2">
    <source>
        <dbReference type="Pfam" id="PF07992"/>
    </source>
</evidence>
<dbReference type="InterPro" id="IPR023753">
    <property type="entry name" value="FAD/NAD-binding_dom"/>
</dbReference>
<proteinExistence type="predicted"/>
<accession>A0A4R3TK76</accession>
<keyword evidence="1" id="KW-0560">Oxidoreductase</keyword>
<dbReference type="InterPro" id="IPR036188">
    <property type="entry name" value="FAD/NAD-bd_sf"/>
</dbReference>